<evidence type="ECO:0000313" key="8">
    <source>
        <dbReference type="Proteomes" id="UP000252085"/>
    </source>
</evidence>
<dbReference type="GO" id="GO:0050660">
    <property type="term" value="F:flavin adenine dinucleotide binding"/>
    <property type="evidence" value="ECO:0007669"/>
    <property type="project" value="TreeGrafter"/>
</dbReference>
<sequence length="581" mass="61992">MLYPPFADISNICSENIAPSVGNEVTASVSVASAVVKMLEKMGVQYAFGVSGGAIAPLWHSLENSSIQVVHFRHEAGAAFAATEAHFTSDRPVVVFTTAGPGITNAITGLYAARWDGAKVIFLSPSTSASQRGMWAFQETSAYTMPSADIFTTGKLFHYATTLESGEQLPEIARRLGLGLARPGGFVAHLSIPTAVQTSTAKTSWSKVNLTAPGVTVSEETVSECAELISRGKFAIWVGFGARNAAKEIRQLAEITGAAVMCSPRGKGIFPEDHPQFIGSTGFGGHKSVLRYMQQSRPLHTLVLGTRLGELTSFWNPAMIPLQSFLHVDIDPEVPGTAYPTAQTVAIQSDVKLFVRSLLKHLPKSPIETQQSLPKPECEIFSSSNTGAVRPEVLMNAIQQIIVDASDALIIAEAGNSFAWGNYMLRFAQPERYRVSTGFGAMGHAVTGVVGAALARNGKAVAIVGDGAMLMNSEVSTAVKYKIPAVWIVLNDSCYNMCAQGTTMQGFNNLDIEIPQADFVKIAQGMGADGIRIETESDIQLALEKGMLSPVPFVVDVVIDPTRLAPIGSRIENLILQNTSG</sequence>
<dbReference type="Pfam" id="PF02775">
    <property type="entry name" value="TPP_enzyme_C"/>
    <property type="match status" value="1"/>
</dbReference>
<dbReference type="InterPro" id="IPR029061">
    <property type="entry name" value="THDP-binding"/>
</dbReference>
<proteinExistence type="inferred from homology"/>
<dbReference type="InterPro" id="IPR011766">
    <property type="entry name" value="TPP_enzyme_TPP-bd"/>
</dbReference>
<keyword evidence="2 3" id="KW-0786">Thiamine pyrophosphate</keyword>
<dbReference type="GO" id="GO:0009097">
    <property type="term" value="P:isoleucine biosynthetic process"/>
    <property type="evidence" value="ECO:0007669"/>
    <property type="project" value="TreeGrafter"/>
</dbReference>
<evidence type="ECO:0000256" key="3">
    <source>
        <dbReference type="RuleBase" id="RU362132"/>
    </source>
</evidence>
<evidence type="ECO:0000313" key="7">
    <source>
        <dbReference type="EMBL" id="RCJ31465.1"/>
    </source>
</evidence>
<dbReference type="GO" id="GO:0005948">
    <property type="term" value="C:acetolactate synthase complex"/>
    <property type="evidence" value="ECO:0007669"/>
    <property type="project" value="TreeGrafter"/>
</dbReference>
<evidence type="ECO:0000259" key="4">
    <source>
        <dbReference type="Pfam" id="PF00205"/>
    </source>
</evidence>
<dbReference type="PANTHER" id="PTHR18968:SF13">
    <property type="entry name" value="ACETOLACTATE SYNTHASE CATALYTIC SUBUNIT, MITOCHONDRIAL"/>
    <property type="match status" value="1"/>
</dbReference>
<dbReference type="Proteomes" id="UP000252085">
    <property type="component" value="Unassembled WGS sequence"/>
</dbReference>
<evidence type="ECO:0000256" key="1">
    <source>
        <dbReference type="ARBA" id="ARBA00007812"/>
    </source>
</evidence>
<feature type="domain" description="Thiamine pyrophosphate enzyme N-terminal TPP-binding" evidence="6">
    <location>
        <begin position="31"/>
        <end position="141"/>
    </location>
</feature>
<dbReference type="InterPro" id="IPR012001">
    <property type="entry name" value="Thiamin_PyroP_enz_TPP-bd_dom"/>
</dbReference>
<name>A0A367R4X3_NOSPU</name>
<comment type="caution">
    <text evidence="7">The sequence shown here is derived from an EMBL/GenBank/DDBJ whole genome shotgun (WGS) entry which is preliminary data.</text>
</comment>
<dbReference type="InterPro" id="IPR029035">
    <property type="entry name" value="DHS-like_NAD/FAD-binding_dom"/>
</dbReference>
<feature type="domain" description="Thiamine pyrophosphate enzyme TPP-binding" evidence="5">
    <location>
        <begin position="414"/>
        <end position="557"/>
    </location>
</feature>
<dbReference type="Pfam" id="PF00205">
    <property type="entry name" value="TPP_enzyme_M"/>
    <property type="match status" value="1"/>
</dbReference>
<dbReference type="Gene3D" id="3.40.50.970">
    <property type="match status" value="2"/>
</dbReference>
<dbReference type="SUPFAM" id="SSF52467">
    <property type="entry name" value="DHS-like NAD/FAD-binding domain"/>
    <property type="match status" value="1"/>
</dbReference>
<dbReference type="Pfam" id="PF02776">
    <property type="entry name" value="TPP_enzyme_N"/>
    <property type="match status" value="1"/>
</dbReference>
<dbReference type="AlphaFoldDB" id="A0A367R4X3"/>
<protein>
    <submittedName>
        <fullName evidence="7">Acetolactate synthase</fullName>
    </submittedName>
</protein>
<dbReference type="CDD" id="cd00568">
    <property type="entry name" value="TPP_enzymes"/>
    <property type="match status" value="1"/>
</dbReference>
<gene>
    <name evidence="7" type="ORF">A6769_30790</name>
</gene>
<evidence type="ECO:0000259" key="5">
    <source>
        <dbReference type="Pfam" id="PF02775"/>
    </source>
</evidence>
<dbReference type="GO" id="GO:0009099">
    <property type="term" value="P:L-valine biosynthetic process"/>
    <property type="evidence" value="ECO:0007669"/>
    <property type="project" value="TreeGrafter"/>
</dbReference>
<dbReference type="InterPro" id="IPR045229">
    <property type="entry name" value="TPP_enz"/>
</dbReference>
<reference evidence="7 8" key="1">
    <citation type="submission" date="2016-04" db="EMBL/GenBank/DDBJ databases">
        <authorList>
            <person name="Evans L.H."/>
            <person name="Alamgir A."/>
            <person name="Owens N."/>
            <person name="Weber N.D."/>
            <person name="Virtaneva K."/>
            <person name="Barbian K."/>
            <person name="Babar A."/>
            <person name="Rosenke K."/>
        </authorList>
    </citation>
    <scope>NUCLEOTIDE SEQUENCE [LARGE SCALE GENOMIC DNA]</scope>
    <source>
        <strain evidence="7">NIES-2108</strain>
    </source>
</reference>
<dbReference type="PANTHER" id="PTHR18968">
    <property type="entry name" value="THIAMINE PYROPHOSPHATE ENZYMES"/>
    <property type="match status" value="1"/>
</dbReference>
<dbReference type="GO" id="GO:0003984">
    <property type="term" value="F:acetolactate synthase activity"/>
    <property type="evidence" value="ECO:0007669"/>
    <property type="project" value="TreeGrafter"/>
</dbReference>
<dbReference type="GO" id="GO:0030976">
    <property type="term" value="F:thiamine pyrophosphate binding"/>
    <property type="evidence" value="ECO:0007669"/>
    <property type="project" value="InterPro"/>
</dbReference>
<comment type="similarity">
    <text evidence="1 3">Belongs to the TPP enzyme family.</text>
</comment>
<dbReference type="CDD" id="cd07035">
    <property type="entry name" value="TPP_PYR_POX_like"/>
    <property type="match status" value="1"/>
</dbReference>
<dbReference type="InterPro" id="IPR012000">
    <property type="entry name" value="Thiamin_PyroP_enz_cen_dom"/>
</dbReference>
<evidence type="ECO:0000256" key="2">
    <source>
        <dbReference type="ARBA" id="ARBA00023052"/>
    </source>
</evidence>
<organism evidence="7 8">
    <name type="scientific">Nostoc punctiforme NIES-2108</name>
    <dbReference type="NCBI Taxonomy" id="1356359"/>
    <lineage>
        <taxon>Bacteria</taxon>
        <taxon>Bacillati</taxon>
        <taxon>Cyanobacteriota</taxon>
        <taxon>Cyanophyceae</taxon>
        <taxon>Nostocales</taxon>
        <taxon>Nostocaceae</taxon>
        <taxon>Nostoc</taxon>
    </lineage>
</organism>
<dbReference type="Gene3D" id="3.40.50.1220">
    <property type="entry name" value="TPP-binding domain"/>
    <property type="match status" value="1"/>
</dbReference>
<accession>A0A367R4X3</accession>
<dbReference type="EMBL" id="LXQE01000175">
    <property type="protein sequence ID" value="RCJ31465.1"/>
    <property type="molecule type" value="Genomic_DNA"/>
</dbReference>
<evidence type="ECO:0000259" key="6">
    <source>
        <dbReference type="Pfam" id="PF02776"/>
    </source>
</evidence>
<dbReference type="NCBIfam" id="NF035927">
    <property type="entry name" value="TPP_ScyA_rel"/>
    <property type="match status" value="1"/>
</dbReference>
<feature type="domain" description="Thiamine pyrophosphate enzyme central" evidence="4">
    <location>
        <begin position="224"/>
        <end position="358"/>
    </location>
</feature>
<dbReference type="SUPFAM" id="SSF52518">
    <property type="entry name" value="Thiamin diphosphate-binding fold (THDP-binding)"/>
    <property type="match status" value="2"/>
</dbReference>
<dbReference type="GO" id="GO:0000287">
    <property type="term" value="F:magnesium ion binding"/>
    <property type="evidence" value="ECO:0007669"/>
    <property type="project" value="InterPro"/>
</dbReference>